<accession>A0A0C3AFX3</accession>
<proteinExistence type="predicted"/>
<organism evidence="1 2">
    <name type="scientific">Scleroderma citrinum Foug A</name>
    <dbReference type="NCBI Taxonomy" id="1036808"/>
    <lineage>
        <taxon>Eukaryota</taxon>
        <taxon>Fungi</taxon>
        <taxon>Dikarya</taxon>
        <taxon>Basidiomycota</taxon>
        <taxon>Agaricomycotina</taxon>
        <taxon>Agaricomycetes</taxon>
        <taxon>Agaricomycetidae</taxon>
        <taxon>Boletales</taxon>
        <taxon>Sclerodermatineae</taxon>
        <taxon>Sclerodermataceae</taxon>
        <taxon>Scleroderma</taxon>
    </lineage>
</organism>
<gene>
    <name evidence="1" type="ORF">SCLCIDRAFT_8748</name>
</gene>
<evidence type="ECO:0000313" key="1">
    <source>
        <dbReference type="EMBL" id="KIM63832.1"/>
    </source>
</evidence>
<dbReference type="EMBL" id="KN822032">
    <property type="protein sequence ID" value="KIM63832.1"/>
    <property type="molecule type" value="Genomic_DNA"/>
</dbReference>
<keyword evidence="2" id="KW-1185">Reference proteome</keyword>
<name>A0A0C3AFX3_9AGAM</name>
<dbReference type="AlphaFoldDB" id="A0A0C3AFX3"/>
<reference evidence="2" key="2">
    <citation type="submission" date="2015-01" db="EMBL/GenBank/DDBJ databases">
        <title>Evolutionary Origins and Diversification of the Mycorrhizal Mutualists.</title>
        <authorList>
            <consortium name="DOE Joint Genome Institute"/>
            <consortium name="Mycorrhizal Genomics Consortium"/>
            <person name="Kohler A."/>
            <person name="Kuo A."/>
            <person name="Nagy L.G."/>
            <person name="Floudas D."/>
            <person name="Copeland A."/>
            <person name="Barry K.W."/>
            <person name="Cichocki N."/>
            <person name="Veneault-Fourrey C."/>
            <person name="LaButti K."/>
            <person name="Lindquist E.A."/>
            <person name="Lipzen A."/>
            <person name="Lundell T."/>
            <person name="Morin E."/>
            <person name="Murat C."/>
            <person name="Riley R."/>
            <person name="Ohm R."/>
            <person name="Sun H."/>
            <person name="Tunlid A."/>
            <person name="Henrissat B."/>
            <person name="Grigoriev I.V."/>
            <person name="Hibbett D.S."/>
            <person name="Martin F."/>
        </authorList>
    </citation>
    <scope>NUCLEOTIDE SEQUENCE [LARGE SCALE GENOMIC DNA]</scope>
    <source>
        <strain evidence="2">Foug A</strain>
    </source>
</reference>
<dbReference type="InParanoid" id="A0A0C3AFX3"/>
<dbReference type="Proteomes" id="UP000053989">
    <property type="component" value="Unassembled WGS sequence"/>
</dbReference>
<reference evidence="1 2" key="1">
    <citation type="submission" date="2014-04" db="EMBL/GenBank/DDBJ databases">
        <authorList>
            <consortium name="DOE Joint Genome Institute"/>
            <person name="Kuo A."/>
            <person name="Kohler A."/>
            <person name="Nagy L.G."/>
            <person name="Floudas D."/>
            <person name="Copeland A."/>
            <person name="Barry K.W."/>
            <person name="Cichocki N."/>
            <person name="Veneault-Fourrey C."/>
            <person name="LaButti K."/>
            <person name="Lindquist E.A."/>
            <person name="Lipzen A."/>
            <person name="Lundell T."/>
            <person name="Morin E."/>
            <person name="Murat C."/>
            <person name="Sun H."/>
            <person name="Tunlid A."/>
            <person name="Henrissat B."/>
            <person name="Grigoriev I.V."/>
            <person name="Hibbett D.S."/>
            <person name="Martin F."/>
            <person name="Nordberg H.P."/>
            <person name="Cantor M.N."/>
            <person name="Hua S.X."/>
        </authorList>
    </citation>
    <scope>NUCLEOTIDE SEQUENCE [LARGE SCALE GENOMIC DNA]</scope>
    <source>
        <strain evidence="1 2">Foug A</strain>
    </source>
</reference>
<sequence>MAMRDERRDEAEMRCRALAAGVPARAIAAFGRSVASLSCVSLVFILDVIITDRTSESVLSVKKHKYLPFHRQPNPLPPLLTSEGHYEVKEKAEITPSSRPTKSQVVKSVTALKDGGQGPSNSGNVRNFLCALAIAKFYSTSRVSSRAPR</sequence>
<dbReference type="HOGENOM" id="CLU_1750768_0_0_1"/>
<protein>
    <submittedName>
        <fullName evidence="1">Uncharacterized protein</fullName>
    </submittedName>
</protein>
<evidence type="ECO:0000313" key="2">
    <source>
        <dbReference type="Proteomes" id="UP000053989"/>
    </source>
</evidence>